<sequence length="147" mass="16174">MRYQRDEADNNDQQNRELPHGHGSDHELFAPADQRFGYARYDGSKDQHRNTVADAVFGNPLAKPHQKRGAGGGADADRGVSPEARIHQVLITETDEDTDGLNHRKSNADVAGDLFNLLAAILFLIHALQSGNRNGEQLHDNGSVDVR</sequence>
<organism evidence="2">
    <name type="scientific">bioreactor metagenome</name>
    <dbReference type="NCBI Taxonomy" id="1076179"/>
    <lineage>
        <taxon>unclassified sequences</taxon>
        <taxon>metagenomes</taxon>
        <taxon>ecological metagenomes</taxon>
    </lineage>
</organism>
<dbReference type="AlphaFoldDB" id="A0A645EJN1"/>
<gene>
    <name evidence="2" type="ORF">SDC9_148122</name>
</gene>
<feature type="region of interest" description="Disordered" evidence="1">
    <location>
        <begin position="56"/>
        <end position="81"/>
    </location>
</feature>
<comment type="caution">
    <text evidence="2">The sequence shown here is derived from an EMBL/GenBank/DDBJ whole genome shotgun (WGS) entry which is preliminary data.</text>
</comment>
<dbReference type="AntiFam" id="ANF00155">
    <property type="entry name" value="Shadow ORF (opposite secY)"/>
</dbReference>
<feature type="region of interest" description="Disordered" evidence="1">
    <location>
        <begin position="1"/>
        <end position="31"/>
    </location>
</feature>
<evidence type="ECO:0000256" key="1">
    <source>
        <dbReference type="SAM" id="MobiDB-lite"/>
    </source>
</evidence>
<name>A0A645EJN1_9ZZZZ</name>
<accession>A0A645EJN1</accession>
<feature type="compositionally biased region" description="Basic and acidic residues" evidence="1">
    <location>
        <begin position="1"/>
        <end position="28"/>
    </location>
</feature>
<dbReference type="EMBL" id="VSSQ01046955">
    <property type="protein sequence ID" value="MPN00924.1"/>
    <property type="molecule type" value="Genomic_DNA"/>
</dbReference>
<reference evidence="2" key="1">
    <citation type="submission" date="2019-08" db="EMBL/GenBank/DDBJ databases">
        <authorList>
            <person name="Kucharzyk K."/>
            <person name="Murdoch R.W."/>
            <person name="Higgins S."/>
            <person name="Loffler F."/>
        </authorList>
    </citation>
    <scope>NUCLEOTIDE SEQUENCE</scope>
</reference>
<evidence type="ECO:0000313" key="2">
    <source>
        <dbReference type="EMBL" id="MPN00924.1"/>
    </source>
</evidence>
<proteinExistence type="predicted"/>
<protein>
    <submittedName>
        <fullName evidence="2">Uncharacterized protein</fullName>
    </submittedName>
</protein>